<dbReference type="InterPro" id="IPR027417">
    <property type="entry name" value="P-loop_NTPase"/>
</dbReference>
<dbReference type="GO" id="GO:0006289">
    <property type="term" value="P:nucleotide-excision repair"/>
    <property type="evidence" value="ECO:0007669"/>
    <property type="project" value="InterPro"/>
</dbReference>
<accession>A0AAV4D7N5</accession>
<dbReference type="AlphaFoldDB" id="A0AAV4D7N5"/>
<dbReference type="InterPro" id="IPR001650">
    <property type="entry name" value="Helicase_C-like"/>
</dbReference>
<dbReference type="Gene3D" id="4.10.860.10">
    <property type="entry name" value="UVR domain"/>
    <property type="match status" value="1"/>
</dbReference>
<dbReference type="PROSITE" id="PS50151">
    <property type="entry name" value="UVR"/>
    <property type="match status" value="1"/>
</dbReference>
<dbReference type="InterPro" id="IPR024759">
    <property type="entry name" value="UvrB_YAD/RRR_dom"/>
</dbReference>
<dbReference type="Pfam" id="PF00271">
    <property type="entry name" value="Helicase_C"/>
    <property type="match status" value="1"/>
</dbReference>
<dbReference type="InterPro" id="IPR036876">
    <property type="entry name" value="UVR_dom_sf"/>
</dbReference>
<dbReference type="SMART" id="SM00490">
    <property type="entry name" value="HELICc"/>
    <property type="match status" value="1"/>
</dbReference>
<dbReference type="InterPro" id="IPR004807">
    <property type="entry name" value="UvrB"/>
</dbReference>
<dbReference type="GO" id="GO:0005524">
    <property type="term" value="F:ATP binding"/>
    <property type="evidence" value="ECO:0007669"/>
    <property type="project" value="InterPro"/>
</dbReference>
<gene>
    <name evidence="6" type="ORF">PoB_006651000</name>
</gene>
<dbReference type="GO" id="GO:0009380">
    <property type="term" value="C:excinuclease repair complex"/>
    <property type="evidence" value="ECO:0007669"/>
    <property type="project" value="InterPro"/>
</dbReference>
<dbReference type="GO" id="GO:0016887">
    <property type="term" value="F:ATP hydrolysis activity"/>
    <property type="evidence" value="ECO:0007669"/>
    <property type="project" value="InterPro"/>
</dbReference>
<comment type="similarity">
    <text evidence="1">Belongs to the UvrB family.</text>
</comment>
<dbReference type="Pfam" id="PF12344">
    <property type="entry name" value="UvrB"/>
    <property type="match status" value="1"/>
</dbReference>
<dbReference type="PANTHER" id="PTHR24029">
    <property type="entry name" value="UVRABC SYSTEM PROTEIN B"/>
    <property type="match status" value="1"/>
</dbReference>
<evidence type="ECO:0000256" key="2">
    <source>
        <dbReference type="ARBA" id="ARBA00026033"/>
    </source>
</evidence>
<dbReference type="PROSITE" id="PS51194">
    <property type="entry name" value="HELICASE_CTER"/>
    <property type="match status" value="1"/>
</dbReference>
<protein>
    <recommendedName>
        <fullName evidence="3">UvrABC system protein B</fullName>
    </recommendedName>
</protein>
<dbReference type="Gene3D" id="3.40.50.300">
    <property type="entry name" value="P-loop containing nucleotide triphosphate hydrolases"/>
    <property type="match status" value="2"/>
</dbReference>
<evidence type="ECO:0000256" key="1">
    <source>
        <dbReference type="ARBA" id="ARBA00008533"/>
    </source>
</evidence>
<sequence length="321" mass="36780">MFNGDRARKQSLVDYGFRLPSALENRPLVYDEFLKISSQYVFVSATPNEYEIALSQNQQELINRPTGLLDPTIAVKSSAGQIDDLIFEIRKEVKKDNCVLVTTLTKKMAEDLADFLKDNQIRVTYLHSDIETIERVEIITSLRQKKINVIIGINLLREGLDIPEVSLVAILDADKIGFLRSKTSLIQTVGRAARNQRGRVIMYADKISEAMAECIKETNERRKIQIAYNQKNNITPKSIKKPVSDILEREEKINPEDELASNYAELLQENPRCFKKNKVKKIIAELDLEMKLAADQMDFEKAIFLRDKINALKLQHKLDKV</sequence>
<reference evidence="6 7" key="1">
    <citation type="journal article" date="2021" name="Elife">
        <title>Chloroplast acquisition without the gene transfer in kleptoplastic sea slugs, Plakobranchus ocellatus.</title>
        <authorList>
            <person name="Maeda T."/>
            <person name="Takahashi S."/>
            <person name="Yoshida T."/>
            <person name="Shimamura S."/>
            <person name="Takaki Y."/>
            <person name="Nagai Y."/>
            <person name="Toyoda A."/>
            <person name="Suzuki Y."/>
            <person name="Arimoto A."/>
            <person name="Ishii H."/>
            <person name="Satoh N."/>
            <person name="Nishiyama T."/>
            <person name="Hasebe M."/>
            <person name="Maruyama T."/>
            <person name="Minagawa J."/>
            <person name="Obokata J."/>
            <person name="Shigenobu S."/>
        </authorList>
    </citation>
    <scope>NUCLEOTIDE SEQUENCE [LARGE SCALE GENOMIC DNA]</scope>
</reference>
<dbReference type="Proteomes" id="UP000735302">
    <property type="component" value="Unassembled WGS sequence"/>
</dbReference>
<keyword evidence="7" id="KW-1185">Reference proteome</keyword>
<evidence type="ECO:0000256" key="3">
    <source>
        <dbReference type="ARBA" id="ARBA00029504"/>
    </source>
</evidence>
<dbReference type="EMBL" id="BLXT01007570">
    <property type="protein sequence ID" value="GFO40005.1"/>
    <property type="molecule type" value="Genomic_DNA"/>
</dbReference>
<organism evidence="6 7">
    <name type="scientific">Plakobranchus ocellatus</name>
    <dbReference type="NCBI Taxonomy" id="259542"/>
    <lineage>
        <taxon>Eukaryota</taxon>
        <taxon>Metazoa</taxon>
        <taxon>Spiralia</taxon>
        <taxon>Lophotrochozoa</taxon>
        <taxon>Mollusca</taxon>
        <taxon>Gastropoda</taxon>
        <taxon>Heterobranchia</taxon>
        <taxon>Euthyneura</taxon>
        <taxon>Panpulmonata</taxon>
        <taxon>Sacoglossa</taxon>
        <taxon>Placobranchoidea</taxon>
        <taxon>Plakobranchidae</taxon>
        <taxon>Plakobranchus</taxon>
    </lineage>
</organism>
<name>A0AAV4D7N5_9GAST</name>
<proteinExistence type="inferred from homology"/>
<evidence type="ECO:0000259" key="4">
    <source>
        <dbReference type="PROSITE" id="PS50151"/>
    </source>
</evidence>
<dbReference type="SUPFAM" id="SSF46600">
    <property type="entry name" value="C-terminal UvrC-binding domain of UvrB"/>
    <property type="match status" value="1"/>
</dbReference>
<dbReference type="GO" id="GO:0003677">
    <property type="term" value="F:DNA binding"/>
    <property type="evidence" value="ECO:0007669"/>
    <property type="project" value="InterPro"/>
</dbReference>
<evidence type="ECO:0000259" key="5">
    <source>
        <dbReference type="PROSITE" id="PS51194"/>
    </source>
</evidence>
<feature type="domain" description="UVR" evidence="4">
    <location>
        <begin position="280"/>
        <end position="315"/>
    </location>
</feature>
<evidence type="ECO:0000313" key="7">
    <source>
        <dbReference type="Proteomes" id="UP000735302"/>
    </source>
</evidence>
<comment type="subunit">
    <text evidence="2">Forms a heterotetramer with UvrA during the search for lesions. Interacts with UvrC in an incision complex.</text>
</comment>
<feature type="domain" description="Helicase C-terminal" evidence="5">
    <location>
        <begin position="81"/>
        <end position="243"/>
    </location>
</feature>
<evidence type="ECO:0000313" key="6">
    <source>
        <dbReference type="EMBL" id="GFO40005.1"/>
    </source>
</evidence>
<dbReference type="InterPro" id="IPR001943">
    <property type="entry name" value="UVR_dom"/>
</dbReference>
<dbReference type="PANTHER" id="PTHR24029:SF0">
    <property type="entry name" value="UVRABC SYSTEM PROTEIN B"/>
    <property type="match status" value="1"/>
</dbReference>
<dbReference type="SUPFAM" id="SSF52540">
    <property type="entry name" value="P-loop containing nucleoside triphosphate hydrolases"/>
    <property type="match status" value="2"/>
</dbReference>
<dbReference type="Pfam" id="PF02151">
    <property type="entry name" value="UVR"/>
    <property type="match status" value="1"/>
</dbReference>
<comment type="caution">
    <text evidence="6">The sequence shown here is derived from an EMBL/GenBank/DDBJ whole genome shotgun (WGS) entry which is preliminary data.</text>
</comment>